<dbReference type="RefSeq" id="WP_232521218.1">
    <property type="nucleotide sequence ID" value="NZ_AP018712.1"/>
</dbReference>
<keyword evidence="5 11" id="KW-0004">4Fe-4S</keyword>
<proteinExistence type="inferred from homology"/>
<evidence type="ECO:0000256" key="9">
    <source>
        <dbReference type="ARBA" id="ARBA00023239"/>
    </source>
</evidence>
<reference evidence="13 14" key="1">
    <citation type="submission" date="2018-06" db="EMBL/GenBank/DDBJ databases">
        <title>Genome sequencing of Oceanotoga sp. sy52.</title>
        <authorList>
            <person name="Mori K."/>
        </authorList>
    </citation>
    <scope>NUCLEOTIDE SEQUENCE [LARGE SCALE GENOMIC DNA]</scope>
    <source>
        <strain evidence="14">sy52</strain>
    </source>
</reference>
<keyword evidence="6 11" id="KW-0479">Metal-binding</keyword>
<dbReference type="KEGG" id="ocy:OSSY52_20090"/>
<feature type="domain" description="Serine dehydratase-like alpha subunit" evidence="12">
    <location>
        <begin position="21"/>
        <end position="276"/>
    </location>
</feature>
<keyword evidence="7 11" id="KW-0408">Iron</keyword>
<evidence type="ECO:0000256" key="10">
    <source>
        <dbReference type="ARBA" id="ARBA00049406"/>
    </source>
</evidence>
<comment type="pathway">
    <text evidence="2">Carbohydrate biosynthesis; gluconeogenesis.</text>
</comment>
<comment type="catalytic activity">
    <reaction evidence="10 11">
        <text>L-serine = pyruvate + NH4(+)</text>
        <dbReference type="Rhea" id="RHEA:19169"/>
        <dbReference type="ChEBI" id="CHEBI:15361"/>
        <dbReference type="ChEBI" id="CHEBI:28938"/>
        <dbReference type="ChEBI" id="CHEBI:33384"/>
        <dbReference type="EC" id="4.3.1.17"/>
    </reaction>
</comment>
<dbReference type="InterPro" id="IPR005130">
    <property type="entry name" value="Ser_deHydtase-like_asu"/>
</dbReference>
<dbReference type="EC" id="4.3.1.17" evidence="11"/>
<keyword evidence="9 11" id="KW-0456">Lyase</keyword>
<evidence type="ECO:0000256" key="1">
    <source>
        <dbReference type="ARBA" id="ARBA00001966"/>
    </source>
</evidence>
<dbReference type="GO" id="GO:0003941">
    <property type="term" value="F:L-serine ammonia-lyase activity"/>
    <property type="evidence" value="ECO:0007669"/>
    <property type="project" value="UniProtKB-UniRule"/>
</dbReference>
<keyword evidence="8 11" id="KW-0411">Iron-sulfur</keyword>
<evidence type="ECO:0000256" key="7">
    <source>
        <dbReference type="ARBA" id="ARBA00023004"/>
    </source>
</evidence>
<dbReference type="GO" id="GO:0046872">
    <property type="term" value="F:metal ion binding"/>
    <property type="evidence" value="ECO:0007669"/>
    <property type="project" value="UniProtKB-KW"/>
</dbReference>
<dbReference type="PANTHER" id="PTHR30182">
    <property type="entry name" value="L-SERINE DEHYDRATASE"/>
    <property type="match status" value="1"/>
</dbReference>
<evidence type="ECO:0000256" key="2">
    <source>
        <dbReference type="ARBA" id="ARBA00004742"/>
    </source>
</evidence>
<evidence type="ECO:0000256" key="3">
    <source>
        <dbReference type="ARBA" id="ARBA00008636"/>
    </source>
</evidence>
<comment type="cofactor">
    <cofactor evidence="1 11">
        <name>[4Fe-4S] cluster</name>
        <dbReference type="ChEBI" id="CHEBI:49883"/>
    </cofactor>
</comment>
<dbReference type="PANTHER" id="PTHR30182:SF1">
    <property type="entry name" value="L-SERINE DEHYDRATASE 1"/>
    <property type="match status" value="1"/>
</dbReference>
<dbReference type="Pfam" id="PF03313">
    <property type="entry name" value="SDH_alpha"/>
    <property type="match status" value="1"/>
</dbReference>
<organism evidence="13 14">
    <name type="scientific">Tepiditoga spiralis</name>
    <dbReference type="NCBI Taxonomy" id="2108365"/>
    <lineage>
        <taxon>Bacteria</taxon>
        <taxon>Thermotogati</taxon>
        <taxon>Thermotogota</taxon>
        <taxon>Thermotogae</taxon>
        <taxon>Petrotogales</taxon>
        <taxon>Petrotogaceae</taxon>
        <taxon>Tepiditoga</taxon>
    </lineage>
</organism>
<name>A0A7G1G5K8_9BACT</name>
<dbReference type="InterPro" id="IPR004642">
    <property type="entry name" value="Ser_deHydtase_asu"/>
</dbReference>
<keyword evidence="14" id="KW-1185">Reference proteome</keyword>
<dbReference type="FunCoup" id="A0A7G1G5K8">
    <property type="interactions" value="100"/>
</dbReference>
<evidence type="ECO:0000259" key="12">
    <source>
        <dbReference type="Pfam" id="PF03313"/>
    </source>
</evidence>
<dbReference type="NCBIfam" id="TIGR00718">
    <property type="entry name" value="sda_alpha"/>
    <property type="match status" value="1"/>
</dbReference>
<dbReference type="GO" id="GO:0006094">
    <property type="term" value="P:gluconeogenesis"/>
    <property type="evidence" value="ECO:0007669"/>
    <property type="project" value="UniProtKB-KW"/>
</dbReference>
<comment type="similarity">
    <text evidence="3 11">Belongs to the iron-sulfur dependent L-serine dehydratase family.</text>
</comment>
<evidence type="ECO:0000256" key="6">
    <source>
        <dbReference type="ARBA" id="ARBA00022723"/>
    </source>
</evidence>
<gene>
    <name evidence="13" type="primary">sdhA</name>
    <name evidence="13" type="ORF">OSSY52_20090</name>
</gene>
<evidence type="ECO:0000256" key="4">
    <source>
        <dbReference type="ARBA" id="ARBA00022432"/>
    </source>
</evidence>
<dbReference type="InParanoid" id="A0A7G1G5K8"/>
<dbReference type="Proteomes" id="UP000516361">
    <property type="component" value="Chromosome"/>
</dbReference>
<sequence>MFTKFKELIDLSNSSGQPLHEVVKEWEMLENGTDPIQIEKNSELLVEEMIKSYKHKIENLNEKSITGWTGFNTKIYFERMKNKKSLFNNLLSKAILVALATSENNASMGRIVACPTAGSSGVIPGVLVSLHEEKNIDIKTLGKSLLIAGAVGEFIRRRGSLAGAVGGCQAEIGSATAMGAAAIVYAIDGNPDKVSNAAALSMKFLMGLVCDPVGGFVEIPCVKRNPAGSILAFTAAELALSGVKSAIPFDEVADAMGKVGRSLSEDLRETGKGGIAATKTGKKLLNDFINNKI</sequence>
<evidence type="ECO:0000313" key="14">
    <source>
        <dbReference type="Proteomes" id="UP000516361"/>
    </source>
</evidence>
<dbReference type="AlphaFoldDB" id="A0A7G1G5K8"/>
<evidence type="ECO:0000313" key="13">
    <source>
        <dbReference type="EMBL" id="BBE31868.1"/>
    </source>
</evidence>
<evidence type="ECO:0000256" key="8">
    <source>
        <dbReference type="ARBA" id="ARBA00023014"/>
    </source>
</evidence>
<accession>A0A7G1G5K8</accession>
<dbReference type="InterPro" id="IPR051318">
    <property type="entry name" value="Fe-S_L-Ser"/>
</dbReference>
<dbReference type="EMBL" id="AP018712">
    <property type="protein sequence ID" value="BBE31868.1"/>
    <property type="molecule type" value="Genomic_DNA"/>
</dbReference>
<protein>
    <recommendedName>
        <fullName evidence="11">L-serine dehydratase</fullName>
        <ecNumber evidence="11">4.3.1.17</ecNumber>
    </recommendedName>
</protein>
<evidence type="ECO:0000256" key="5">
    <source>
        <dbReference type="ARBA" id="ARBA00022485"/>
    </source>
</evidence>
<dbReference type="GO" id="GO:0051539">
    <property type="term" value="F:4 iron, 4 sulfur cluster binding"/>
    <property type="evidence" value="ECO:0007669"/>
    <property type="project" value="UniProtKB-UniRule"/>
</dbReference>
<evidence type="ECO:0000256" key="11">
    <source>
        <dbReference type="RuleBase" id="RU366059"/>
    </source>
</evidence>
<keyword evidence="4 11" id="KW-0312">Gluconeogenesis</keyword>